<name>A0ABT0M2K9_9RHOB</name>
<keyword evidence="2" id="KW-0732">Signal</keyword>
<dbReference type="RefSeq" id="WP_249057996.1">
    <property type="nucleotide sequence ID" value="NZ_JALZWP010000006.1"/>
</dbReference>
<dbReference type="CDD" id="cd16282">
    <property type="entry name" value="metallo-hydrolase-like_MBL-fold"/>
    <property type="match status" value="1"/>
</dbReference>
<organism evidence="4 5">
    <name type="scientific">Roseinatronobacter domitianus</name>
    <dbReference type="NCBI Taxonomy" id="2940293"/>
    <lineage>
        <taxon>Bacteria</taxon>
        <taxon>Pseudomonadati</taxon>
        <taxon>Pseudomonadota</taxon>
        <taxon>Alphaproteobacteria</taxon>
        <taxon>Rhodobacterales</taxon>
        <taxon>Paracoccaceae</taxon>
        <taxon>Roseinatronobacter</taxon>
    </lineage>
</organism>
<feature type="domain" description="Metallo-beta-lactamase" evidence="3">
    <location>
        <begin position="50"/>
        <end position="235"/>
    </location>
</feature>
<evidence type="ECO:0000313" key="4">
    <source>
        <dbReference type="EMBL" id="MCL1628660.1"/>
    </source>
</evidence>
<sequence>MKPCVVLCVVAGALPLATKADVLEIQAVTENVWAIVGPLEQRNPENLGNNATFGLVVTDAGTVLVDPGGSWQGAEMLHNTIRQITDAPVTHVINTGGQDHRWLGNGYWQAQGATVIASDAAVADHKARGSMQMTGLSQLIGAGLDGTAPSYADVSFSSDYTLDHGGLSFQIMHRGRAHTPGDSFVWLESADTMFTGDIVYVERILGNGGQSNAKSWIATFDALAAFSPAHIVPGHGHATDMATARADTYQYLKNLRDQIGALLDEGGSILDAPGIDQSAWAHLIEFDSLAGRNAQTTFEQMEWE</sequence>
<accession>A0ABT0M2K9</accession>
<evidence type="ECO:0000259" key="3">
    <source>
        <dbReference type="SMART" id="SM00849"/>
    </source>
</evidence>
<dbReference type="Gene3D" id="3.60.15.10">
    <property type="entry name" value="Ribonuclease Z/Hydroxyacylglutathione hydrolase-like"/>
    <property type="match status" value="1"/>
</dbReference>
<reference evidence="4 5" key="1">
    <citation type="submission" date="2022-05" db="EMBL/GenBank/DDBJ databases">
        <title>Seasonal and diel survey of microbial diversity of the Tyrrhenian coast.</title>
        <authorList>
            <person name="Gattoni G."/>
            <person name="Corral P."/>
        </authorList>
    </citation>
    <scope>NUCLEOTIDE SEQUENCE [LARGE SCALE GENOMIC DNA]</scope>
    <source>
        <strain evidence="4 5">V10</strain>
    </source>
</reference>
<dbReference type="InterPro" id="IPR050855">
    <property type="entry name" value="NDM-1-like"/>
</dbReference>
<dbReference type="Proteomes" id="UP001202550">
    <property type="component" value="Unassembled WGS sequence"/>
</dbReference>
<dbReference type="EMBL" id="JALZWP010000006">
    <property type="protein sequence ID" value="MCL1628660.1"/>
    <property type="molecule type" value="Genomic_DNA"/>
</dbReference>
<proteinExistence type="inferred from homology"/>
<protein>
    <submittedName>
        <fullName evidence="4">MBL fold metallo-hydrolase</fullName>
    </submittedName>
</protein>
<keyword evidence="5" id="KW-1185">Reference proteome</keyword>
<gene>
    <name evidence="4" type="ORF">M3N55_07940</name>
</gene>
<dbReference type="SMART" id="SM00849">
    <property type="entry name" value="Lactamase_B"/>
    <property type="match status" value="1"/>
</dbReference>
<comment type="similarity">
    <text evidence="1">Belongs to the metallo-beta-lactamase superfamily. Class-B beta-lactamase family.</text>
</comment>
<comment type="caution">
    <text evidence="4">The sequence shown here is derived from an EMBL/GenBank/DDBJ whole genome shotgun (WGS) entry which is preliminary data.</text>
</comment>
<evidence type="ECO:0000256" key="1">
    <source>
        <dbReference type="ARBA" id="ARBA00005250"/>
    </source>
</evidence>
<feature type="signal peptide" evidence="2">
    <location>
        <begin position="1"/>
        <end position="20"/>
    </location>
</feature>
<dbReference type="InterPro" id="IPR001279">
    <property type="entry name" value="Metallo-B-lactamas"/>
</dbReference>
<dbReference type="SUPFAM" id="SSF56281">
    <property type="entry name" value="Metallo-hydrolase/oxidoreductase"/>
    <property type="match status" value="1"/>
</dbReference>
<evidence type="ECO:0000313" key="5">
    <source>
        <dbReference type="Proteomes" id="UP001202550"/>
    </source>
</evidence>
<dbReference type="PANTHER" id="PTHR42951">
    <property type="entry name" value="METALLO-BETA-LACTAMASE DOMAIN-CONTAINING"/>
    <property type="match status" value="1"/>
</dbReference>
<dbReference type="Pfam" id="PF00753">
    <property type="entry name" value="Lactamase_B"/>
    <property type="match status" value="1"/>
</dbReference>
<evidence type="ECO:0000256" key="2">
    <source>
        <dbReference type="SAM" id="SignalP"/>
    </source>
</evidence>
<dbReference type="InterPro" id="IPR036866">
    <property type="entry name" value="RibonucZ/Hydroxyglut_hydro"/>
</dbReference>
<feature type="chain" id="PRO_5046978641" evidence="2">
    <location>
        <begin position="21"/>
        <end position="304"/>
    </location>
</feature>
<dbReference type="PANTHER" id="PTHR42951:SF4">
    <property type="entry name" value="ACYL-COENZYME A THIOESTERASE MBLAC2"/>
    <property type="match status" value="1"/>
</dbReference>